<dbReference type="RefSeq" id="WP_344422685.1">
    <property type="nucleotide sequence ID" value="NZ_BAAANN010000019.1"/>
</dbReference>
<comment type="caution">
    <text evidence="2">The sequence shown here is derived from an EMBL/GenBank/DDBJ whole genome shotgun (WGS) entry which is preliminary data.</text>
</comment>
<dbReference type="Proteomes" id="UP001501116">
    <property type="component" value="Unassembled WGS sequence"/>
</dbReference>
<dbReference type="EMBL" id="BAAANN010000019">
    <property type="protein sequence ID" value="GAA1968722.1"/>
    <property type="molecule type" value="Genomic_DNA"/>
</dbReference>
<evidence type="ECO:0000256" key="1">
    <source>
        <dbReference type="SAM" id="Phobius"/>
    </source>
</evidence>
<proteinExistence type="predicted"/>
<reference evidence="2 3" key="1">
    <citation type="journal article" date="2019" name="Int. J. Syst. Evol. Microbiol.">
        <title>The Global Catalogue of Microorganisms (GCM) 10K type strain sequencing project: providing services to taxonomists for standard genome sequencing and annotation.</title>
        <authorList>
            <consortium name="The Broad Institute Genomics Platform"/>
            <consortium name="The Broad Institute Genome Sequencing Center for Infectious Disease"/>
            <person name="Wu L."/>
            <person name="Ma J."/>
        </authorList>
    </citation>
    <scope>NUCLEOTIDE SEQUENCE [LARGE SCALE GENOMIC DNA]</scope>
    <source>
        <strain evidence="2 3">JCM 14545</strain>
    </source>
</reference>
<name>A0ABN2RGF9_9PSEU</name>
<feature type="transmembrane region" description="Helical" evidence="1">
    <location>
        <begin position="260"/>
        <end position="279"/>
    </location>
</feature>
<accession>A0ABN2RGF9</accession>
<evidence type="ECO:0008006" key="4">
    <source>
        <dbReference type="Google" id="ProtNLM"/>
    </source>
</evidence>
<sequence length="514" mass="53607">MLQGRQQTEAYLSRGALIIALLPTGAALLQAVRAPKLHVLLDYWYVLAKITDDSGSLLPGMLFSYHLDQPFVVPSLLFWADAGLFGGDNRVLTLLAFLLMAASVVLLGLLVPKSYDLTRRAALLAAFAFLLLSPHGTELWVQGTNGISWVPALFFLVLGVFLAHRGRFWPSLAAAAAGCFCFSVAFPAWFAIALVGLVRRDRPFRIALPSALGVATLVFWFLTKPGEAQSLASTDFDLGRRLLAFTEALGSMWSPGSRPVAVIAGVLVLAALVVLGVRTRDAERAGWLGIGLSAVALALMVGLGRTSTAIDVGLISRYSVISALATCAIFALAAPLVRGGVVLALALVTGLATYLTGSVVRDQVNASYGRLGVVAPALRAESPEALRALNIEPGVVPAAKALGAYPFTDGFTLGCGGHELGGRIDLAALPPAAGKIDDPAPLLRGWTSPHPDCVLVTDQGGTVVGGGMAAIARPDSEAAAHDPNAGWRAVVRPGVTSPVIVVSSAGQLYRLGGQ</sequence>
<evidence type="ECO:0000313" key="3">
    <source>
        <dbReference type="Proteomes" id="UP001501116"/>
    </source>
</evidence>
<protein>
    <recommendedName>
        <fullName evidence="4">4-amino-4-deoxy-L-arabinose transferase-like glycosyltransferase</fullName>
    </recommendedName>
</protein>
<keyword evidence="1" id="KW-1133">Transmembrane helix</keyword>
<feature type="transmembrane region" description="Helical" evidence="1">
    <location>
        <begin position="340"/>
        <end position="360"/>
    </location>
</feature>
<keyword evidence="1" id="KW-0472">Membrane</keyword>
<feature type="transmembrane region" description="Helical" evidence="1">
    <location>
        <begin position="285"/>
        <end position="303"/>
    </location>
</feature>
<keyword evidence="3" id="KW-1185">Reference proteome</keyword>
<feature type="transmembrane region" description="Helical" evidence="1">
    <location>
        <begin position="315"/>
        <end position="334"/>
    </location>
</feature>
<feature type="transmembrane region" description="Helical" evidence="1">
    <location>
        <begin position="175"/>
        <end position="198"/>
    </location>
</feature>
<organism evidence="2 3">
    <name type="scientific">Amycolatopsis minnesotensis</name>
    <dbReference type="NCBI Taxonomy" id="337894"/>
    <lineage>
        <taxon>Bacteria</taxon>
        <taxon>Bacillati</taxon>
        <taxon>Actinomycetota</taxon>
        <taxon>Actinomycetes</taxon>
        <taxon>Pseudonocardiales</taxon>
        <taxon>Pseudonocardiaceae</taxon>
        <taxon>Amycolatopsis</taxon>
    </lineage>
</organism>
<feature type="transmembrane region" description="Helical" evidence="1">
    <location>
        <begin position="91"/>
        <end position="111"/>
    </location>
</feature>
<feature type="transmembrane region" description="Helical" evidence="1">
    <location>
        <begin position="12"/>
        <end position="32"/>
    </location>
</feature>
<evidence type="ECO:0000313" key="2">
    <source>
        <dbReference type="EMBL" id="GAA1968722.1"/>
    </source>
</evidence>
<feature type="transmembrane region" description="Helical" evidence="1">
    <location>
        <begin position="147"/>
        <end position="163"/>
    </location>
</feature>
<feature type="transmembrane region" description="Helical" evidence="1">
    <location>
        <begin position="204"/>
        <end position="222"/>
    </location>
</feature>
<gene>
    <name evidence="2" type="ORF">GCM10009754_47220</name>
</gene>
<keyword evidence="1" id="KW-0812">Transmembrane</keyword>